<evidence type="ECO:0000313" key="3">
    <source>
        <dbReference type="Proteomes" id="UP000294498"/>
    </source>
</evidence>
<evidence type="ECO:0000256" key="1">
    <source>
        <dbReference type="SAM" id="Phobius"/>
    </source>
</evidence>
<keyword evidence="3" id="KW-1185">Reference proteome</keyword>
<feature type="transmembrane region" description="Helical" evidence="1">
    <location>
        <begin position="140"/>
        <end position="173"/>
    </location>
</feature>
<dbReference type="Proteomes" id="UP000294498">
    <property type="component" value="Unassembled WGS sequence"/>
</dbReference>
<proteinExistence type="predicted"/>
<comment type="caution">
    <text evidence="2">The sequence shown here is derived from an EMBL/GenBank/DDBJ whole genome shotgun (WGS) entry which is preliminary data.</text>
</comment>
<dbReference type="EMBL" id="SODV01000001">
    <property type="protein sequence ID" value="TDX00270.1"/>
    <property type="molecule type" value="Genomic_DNA"/>
</dbReference>
<dbReference type="AlphaFoldDB" id="A0A4R8DQ59"/>
<name>A0A4R8DQ59_9BACT</name>
<feature type="transmembrane region" description="Helical" evidence="1">
    <location>
        <begin position="255"/>
        <end position="275"/>
    </location>
</feature>
<feature type="transmembrane region" description="Helical" evidence="1">
    <location>
        <begin position="50"/>
        <end position="71"/>
    </location>
</feature>
<protein>
    <recommendedName>
        <fullName evidence="4">Beta-carotene 15,15'-monooxygenase</fullName>
    </recommendedName>
</protein>
<keyword evidence="1" id="KW-0472">Membrane</keyword>
<evidence type="ECO:0000313" key="2">
    <source>
        <dbReference type="EMBL" id="TDX00270.1"/>
    </source>
</evidence>
<feature type="transmembrane region" description="Helical" evidence="1">
    <location>
        <begin position="12"/>
        <end position="30"/>
    </location>
</feature>
<feature type="transmembrane region" description="Helical" evidence="1">
    <location>
        <begin position="220"/>
        <end position="243"/>
    </location>
</feature>
<dbReference type="RefSeq" id="WP_133991682.1">
    <property type="nucleotide sequence ID" value="NZ_SODV01000001.1"/>
</dbReference>
<organism evidence="2 3">
    <name type="scientific">Dinghuibacter silviterrae</name>
    <dbReference type="NCBI Taxonomy" id="1539049"/>
    <lineage>
        <taxon>Bacteria</taxon>
        <taxon>Pseudomonadati</taxon>
        <taxon>Bacteroidota</taxon>
        <taxon>Chitinophagia</taxon>
        <taxon>Chitinophagales</taxon>
        <taxon>Chitinophagaceae</taxon>
        <taxon>Dinghuibacter</taxon>
    </lineage>
</organism>
<feature type="transmembrane region" description="Helical" evidence="1">
    <location>
        <begin position="180"/>
        <end position="200"/>
    </location>
</feature>
<evidence type="ECO:0008006" key="4">
    <source>
        <dbReference type="Google" id="ProtNLM"/>
    </source>
</evidence>
<gene>
    <name evidence="2" type="ORF">EDB95_1289</name>
</gene>
<keyword evidence="1" id="KW-0812">Transmembrane</keyword>
<feature type="transmembrane region" description="Helical" evidence="1">
    <location>
        <begin position="306"/>
        <end position="326"/>
    </location>
</feature>
<accession>A0A4R8DQ59</accession>
<sequence length="328" mass="38033">MVYTFRENNGFNAFLLFAYGFLLKLPYFLHPVIPDATPADGFLYYKLLEFVAPAGHSAPVIYPLMAYLLLFTQALTFNQLIGEQRLMYKPHYLVAMSYLLITSLVPEWNYLSSVLITNSVMVWAWPRMVSLYNHPHPKTIIFNIGLALGVCSFFYLPSLLFLLLLGAALLIFRPFSITEWLVALVGISCPYYFLFLYLYMTDQFTLSVLLPNMAIKYPKFHFDFVFSTRIVLLALPLLIGWYYIQRNRGRMLIQVRKSVALLLFYLCFALILPLVNGFAGLEYWVLAVLPLSVYHAAGYLYARRIIWVQLLHWLTVLFIVLCFVFGHK</sequence>
<keyword evidence="1" id="KW-1133">Transmembrane helix</keyword>
<reference evidence="2 3" key="1">
    <citation type="submission" date="2019-03" db="EMBL/GenBank/DDBJ databases">
        <title>Genomic Encyclopedia of Type Strains, Phase IV (KMG-IV): sequencing the most valuable type-strain genomes for metagenomic binning, comparative biology and taxonomic classification.</title>
        <authorList>
            <person name="Goeker M."/>
        </authorList>
    </citation>
    <scope>NUCLEOTIDE SEQUENCE [LARGE SCALE GENOMIC DNA]</scope>
    <source>
        <strain evidence="2 3">DSM 100059</strain>
    </source>
</reference>
<dbReference type="OrthoDB" id="1115611at2"/>